<feature type="region of interest" description="Disordered" evidence="1">
    <location>
        <begin position="93"/>
        <end position="117"/>
    </location>
</feature>
<evidence type="ECO:0000313" key="2">
    <source>
        <dbReference type="EMBL" id="DAD71756.1"/>
    </source>
</evidence>
<evidence type="ECO:0000256" key="1">
    <source>
        <dbReference type="SAM" id="MobiDB-lite"/>
    </source>
</evidence>
<feature type="region of interest" description="Disordered" evidence="1">
    <location>
        <begin position="1"/>
        <end position="21"/>
    </location>
</feature>
<name>A0A8S5LP07_9CAUD</name>
<dbReference type="EMBL" id="BK015887">
    <property type="protein sequence ID" value="DAD71756.1"/>
    <property type="molecule type" value="Genomic_DNA"/>
</dbReference>
<accession>A0A8S5LP07</accession>
<proteinExistence type="predicted"/>
<protein>
    <submittedName>
        <fullName evidence="2">Uncharacterized protein</fullName>
    </submittedName>
</protein>
<feature type="compositionally biased region" description="Basic and acidic residues" evidence="1">
    <location>
        <begin position="93"/>
        <end position="104"/>
    </location>
</feature>
<reference evidence="2" key="1">
    <citation type="journal article" date="2021" name="Proc. Natl. Acad. Sci. U.S.A.">
        <title>A Catalog of Tens of Thousands of Viruses from Human Metagenomes Reveals Hidden Associations with Chronic Diseases.</title>
        <authorList>
            <person name="Tisza M.J."/>
            <person name="Buck C.B."/>
        </authorList>
    </citation>
    <scope>NUCLEOTIDE SEQUENCE</scope>
    <source>
        <strain evidence="2">Cto6l14</strain>
    </source>
</reference>
<sequence>MGGRGGSFRVTPKLKNPVGIPSNAITEDEFLKLKGVGDISSGYTVDKLRGNRALKTQRGQEKFEKEVLKANADYSNKRASARKEYKSLVSKGVIRDKTPTERRLTTAHGHPDNQSTQAARRLLAKQGIDWKTGKKIKS</sequence>
<organism evidence="2">
    <name type="scientific">Siphoviridae sp. cto6l14</name>
    <dbReference type="NCBI Taxonomy" id="2827590"/>
    <lineage>
        <taxon>Viruses</taxon>
        <taxon>Duplodnaviria</taxon>
        <taxon>Heunggongvirae</taxon>
        <taxon>Uroviricota</taxon>
        <taxon>Caudoviricetes</taxon>
    </lineage>
</organism>